<reference evidence="2 3" key="1">
    <citation type="submission" date="2013-07" db="EMBL/GenBank/DDBJ databases">
        <title>The Genome Sequence of Kwoniella mangroviensis CBS10435.</title>
        <authorList>
            <consortium name="The Broad Institute Genome Sequencing Platform"/>
            <person name="Cuomo C."/>
            <person name="Litvintseva A."/>
            <person name="Chen Y."/>
            <person name="Heitman J."/>
            <person name="Sun S."/>
            <person name="Springer D."/>
            <person name="Dromer F."/>
            <person name="Young S.K."/>
            <person name="Zeng Q."/>
            <person name="Gargeya S."/>
            <person name="Fitzgerald M."/>
            <person name="Abouelleil A."/>
            <person name="Alvarado L."/>
            <person name="Berlin A.M."/>
            <person name="Chapman S.B."/>
            <person name="Dewar J."/>
            <person name="Goldberg J."/>
            <person name="Griggs A."/>
            <person name="Gujja S."/>
            <person name="Hansen M."/>
            <person name="Howarth C."/>
            <person name="Imamovic A."/>
            <person name="Larimer J."/>
            <person name="McCowan C."/>
            <person name="Murphy C."/>
            <person name="Pearson M."/>
            <person name="Priest M."/>
            <person name="Roberts A."/>
            <person name="Saif S."/>
            <person name="Shea T."/>
            <person name="Sykes S."/>
            <person name="Wortman J."/>
            <person name="Nusbaum C."/>
            <person name="Birren B."/>
        </authorList>
    </citation>
    <scope>NUCLEOTIDE SEQUENCE [LARGE SCALE GENOMIC DNA]</scope>
    <source>
        <strain evidence="2 3">CBS 10435</strain>
    </source>
</reference>
<dbReference type="STRING" id="1331196.A0A1B9INV7"/>
<evidence type="ECO:0000313" key="3">
    <source>
        <dbReference type="Proteomes" id="UP000092583"/>
    </source>
</evidence>
<feature type="compositionally biased region" description="Polar residues" evidence="1">
    <location>
        <begin position="14"/>
        <end position="26"/>
    </location>
</feature>
<dbReference type="Proteomes" id="UP000092583">
    <property type="component" value="Unassembled WGS sequence"/>
</dbReference>
<evidence type="ECO:0000313" key="2">
    <source>
        <dbReference type="EMBL" id="OCF57141.1"/>
    </source>
</evidence>
<organism evidence="2 3">
    <name type="scientific">Kwoniella mangroviensis CBS 10435</name>
    <dbReference type="NCBI Taxonomy" id="1331196"/>
    <lineage>
        <taxon>Eukaryota</taxon>
        <taxon>Fungi</taxon>
        <taxon>Dikarya</taxon>
        <taxon>Basidiomycota</taxon>
        <taxon>Agaricomycotina</taxon>
        <taxon>Tremellomycetes</taxon>
        <taxon>Tremellales</taxon>
        <taxon>Cryptococcaceae</taxon>
        <taxon>Kwoniella</taxon>
    </lineage>
</organism>
<dbReference type="OrthoDB" id="2414509at2759"/>
<reference evidence="3" key="2">
    <citation type="submission" date="2013-12" db="EMBL/GenBank/DDBJ databases">
        <title>Evolution of pathogenesis and genome organization in the Tremellales.</title>
        <authorList>
            <person name="Cuomo C."/>
            <person name="Litvintseva A."/>
            <person name="Heitman J."/>
            <person name="Chen Y."/>
            <person name="Sun S."/>
            <person name="Springer D."/>
            <person name="Dromer F."/>
            <person name="Young S."/>
            <person name="Zeng Q."/>
            <person name="Chapman S."/>
            <person name="Gujja S."/>
            <person name="Saif S."/>
            <person name="Birren B."/>
        </authorList>
    </citation>
    <scope>NUCLEOTIDE SEQUENCE [LARGE SCALE GENOMIC DNA]</scope>
    <source>
        <strain evidence="3">CBS 10435</strain>
    </source>
</reference>
<proteinExistence type="predicted"/>
<name>A0A1B9INV7_9TREE</name>
<sequence>MGRPKGSKNKGKTPASTPAPQRSFTPLLSIEDEIPSSQATPMPPSTQPEPSQSSKRKNLPDFDRDGPPSSQELILRYFEEDPNNIKRFYGGISGKSTIVMAGEVSRYILDNGGQYERTASSIHLKVNSWKRQWHEARDYMDQTGAGGGARKLADAEEIGDEEYNKALQEVECDKLSKCPLFERLDPIFWETGGGDPSLYGDSAQDSNPTLNSLEKGLDPSRTPLQQSNPSSSSVPATPTPRPLSQPVQNASRTAVRSSNWNNFGDDSQSDISCEWSINDVFLLSCSATSLTTVDSPYSPP</sequence>
<feature type="compositionally biased region" description="Polar residues" evidence="1">
    <location>
        <begin position="245"/>
        <end position="265"/>
    </location>
</feature>
<keyword evidence="3" id="KW-1185">Reference proteome</keyword>
<dbReference type="AlphaFoldDB" id="A0A1B9INV7"/>
<feature type="compositionally biased region" description="Low complexity" evidence="1">
    <location>
        <begin position="227"/>
        <end position="236"/>
    </location>
</feature>
<feature type="region of interest" description="Disordered" evidence="1">
    <location>
        <begin position="195"/>
        <end position="265"/>
    </location>
</feature>
<feature type="compositionally biased region" description="Basic residues" evidence="1">
    <location>
        <begin position="1"/>
        <end position="11"/>
    </location>
</feature>
<dbReference type="PANTHER" id="PTHR33324:SF2">
    <property type="entry name" value="MYB_SANT-LIKE DNA-BINDING DOMAIN-CONTAINING PROTEIN"/>
    <property type="match status" value="1"/>
</dbReference>
<gene>
    <name evidence="2" type="ORF">L486_06000</name>
</gene>
<evidence type="ECO:0000256" key="1">
    <source>
        <dbReference type="SAM" id="MobiDB-lite"/>
    </source>
</evidence>
<accession>A0A1B9INV7</accession>
<dbReference type="EMBL" id="KI669464">
    <property type="protein sequence ID" value="OCF57141.1"/>
    <property type="molecule type" value="Genomic_DNA"/>
</dbReference>
<feature type="region of interest" description="Disordered" evidence="1">
    <location>
        <begin position="1"/>
        <end position="69"/>
    </location>
</feature>
<dbReference type="PANTHER" id="PTHR33324">
    <property type="entry name" value="EXPRESSED PROTEIN"/>
    <property type="match status" value="1"/>
</dbReference>
<feature type="compositionally biased region" description="Polar residues" evidence="1">
    <location>
        <begin position="203"/>
        <end position="212"/>
    </location>
</feature>
<protein>
    <submittedName>
        <fullName evidence="2">Uncharacterized protein</fullName>
    </submittedName>
</protein>